<accession>A0A8D8KJY1</accession>
<proteinExistence type="predicted"/>
<reference evidence="1" key="1">
    <citation type="submission" date="2021-05" db="EMBL/GenBank/DDBJ databases">
        <authorList>
            <person name="Alioto T."/>
            <person name="Alioto T."/>
            <person name="Gomez Garrido J."/>
        </authorList>
    </citation>
    <scope>NUCLEOTIDE SEQUENCE</scope>
</reference>
<name>A0A8D8KJY1_CULPI</name>
<dbReference type="AlphaFoldDB" id="A0A8D8KJY1"/>
<organism evidence="1">
    <name type="scientific">Culex pipiens</name>
    <name type="common">House mosquito</name>
    <dbReference type="NCBI Taxonomy" id="7175"/>
    <lineage>
        <taxon>Eukaryota</taxon>
        <taxon>Metazoa</taxon>
        <taxon>Ecdysozoa</taxon>
        <taxon>Arthropoda</taxon>
        <taxon>Hexapoda</taxon>
        <taxon>Insecta</taxon>
        <taxon>Pterygota</taxon>
        <taxon>Neoptera</taxon>
        <taxon>Endopterygota</taxon>
        <taxon>Diptera</taxon>
        <taxon>Nematocera</taxon>
        <taxon>Culicoidea</taxon>
        <taxon>Culicidae</taxon>
        <taxon>Culicinae</taxon>
        <taxon>Culicini</taxon>
        <taxon>Culex</taxon>
        <taxon>Culex</taxon>
    </lineage>
</organism>
<protein>
    <submittedName>
        <fullName evidence="1">(northern house mosquito) hypothetical protein</fullName>
    </submittedName>
</protein>
<evidence type="ECO:0000313" key="1">
    <source>
        <dbReference type="EMBL" id="CAG6590163.1"/>
    </source>
</evidence>
<dbReference type="EMBL" id="HBUE01218041">
    <property type="protein sequence ID" value="CAG6538151.1"/>
    <property type="molecule type" value="Transcribed_RNA"/>
</dbReference>
<sequence>MVKRVTRGHSVQQARNPGPLFSSHFYSNQVAKSFIPCVLLVRRTAITDLQWRSRSVLDVAYVLLRQGSTTEGQDLGEVLHHASIPQTTDDRAGRTYVTT</sequence>
<dbReference type="EMBL" id="HBUE01324603">
    <property type="protein sequence ID" value="CAG6590163.1"/>
    <property type="molecule type" value="Transcribed_RNA"/>
</dbReference>